<keyword evidence="2" id="KW-0732">Signal</keyword>
<feature type="chain" id="PRO_5043938427" evidence="2">
    <location>
        <begin position="26"/>
        <end position="136"/>
    </location>
</feature>
<protein>
    <submittedName>
        <fullName evidence="3">Ligand-binding protein SH3</fullName>
    </submittedName>
</protein>
<feature type="region of interest" description="Disordered" evidence="1">
    <location>
        <begin position="98"/>
        <end position="126"/>
    </location>
</feature>
<evidence type="ECO:0000256" key="2">
    <source>
        <dbReference type="SAM" id="SignalP"/>
    </source>
</evidence>
<feature type="signal peptide" evidence="2">
    <location>
        <begin position="1"/>
        <end position="25"/>
    </location>
</feature>
<dbReference type="Proteomes" id="UP000093737">
    <property type="component" value="Unassembled WGS sequence"/>
</dbReference>
<accession>A0A6M7U0X0</accession>
<dbReference type="SMART" id="SM00287">
    <property type="entry name" value="SH3b"/>
    <property type="match status" value="1"/>
</dbReference>
<gene>
    <name evidence="3" type="ORF">A8145_19505</name>
</gene>
<proteinExistence type="predicted"/>
<reference evidence="3 4" key="1">
    <citation type="submission" date="2016-05" db="EMBL/GenBank/DDBJ databases">
        <authorList>
            <person name="Ramsay J.P."/>
        </authorList>
    </citation>
    <scope>NUCLEOTIDE SEQUENCE [LARGE SCALE GENOMIC DNA]</scope>
    <source>
        <strain evidence="3 4">NZP2042</strain>
    </source>
</reference>
<dbReference type="InterPro" id="IPR003646">
    <property type="entry name" value="SH3-like_bac-type"/>
</dbReference>
<name>A0A6M7U0X0_RHILI</name>
<organism evidence="3 4">
    <name type="scientific">Rhizobium loti</name>
    <name type="common">Mesorhizobium loti</name>
    <dbReference type="NCBI Taxonomy" id="381"/>
    <lineage>
        <taxon>Bacteria</taxon>
        <taxon>Pseudomonadati</taxon>
        <taxon>Pseudomonadota</taxon>
        <taxon>Alphaproteobacteria</taxon>
        <taxon>Hyphomicrobiales</taxon>
        <taxon>Phyllobacteriaceae</taxon>
        <taxon>Mesorhizobium</taxon>
    </lineage>
</organism>
<evidence type="ECO:0000313" key="3">
    <source>
        <dbReference type="EMBL" id="OBQ62350.1"/>
    </source>
</evidence>
<dbReference type="Pfam" id="PF08239">
    <property type="entry name" value="SH3_3"/>
    <property type="match status" value="1"/>
</dbReference>
<dbReference type="AlphaFoldDB" id="A0A6M7U0X0"/>
<comment type="caution">
    <text evidence="3">The sequence shown here is derived from an EMBL/GenBank/DDBJ whole genome shotgun (WGS) entry which is preliminary data.</text>
</comment>
<evidence type="ECO:0000313" key="4">
    <source>
        <dbReference type="Proteomes" id="UP000093737"/>
    </source>
</evidence>
<dbReference type="PROSITE" id="PS51781">
    <property type="entry name" value="SH3B"/>
    <property type="match status" value="1"/>
</dbReference>
<evidence type="ECO:0000256" key="1">
    <source>
        <dbReference type="SAM" id="MobiDB-lite"/>
    </source>
</evidence>
<sequence>MRFRFLLAIATMLAAVFGTSAAAFAYSAHTTTNLNVRSGPGAGYARVGTLPAGFRVDVAGCQPGWCRIHGGGVSGWASSGYLSRAHVVRPPIVIVRPPHHRPPHWHKPPHHRPPHHRPPHKPRPGKCKIAPGFPCK</sequence>
<dbReference type="EMBL" id="LYTK01000020">
    <property type="protein sequence ID" value="OBQ62350.1"/>
    <property type="molecule type" value="Genomic_DNA"/>
</dbReference>
<dbReference type="RefSeq" id="WP_056573526.1">
    <property type="nucleotide sequence ID" value="NZ_CP033334.1"/>
</dbReference>
<dbReference type="Gene3D" id="2.30.30.40">
    <property type="entry name" value="SH3 Domains"/>
    <property type="match status" value="1"/>
</dbReference>